<proteinExistence type="inferred from homology"/>
<reference evidence="5" key="1">
    <citation type="submission" date="2021-03" db="EMBL/GenBank/DDBJ databases">
        <authorList>
            <person name="Tran Van P."/>
        </authorList>
    </citation>
    <scope>NUCLEOTIDE SEQUENCE</scope>
</reference>
<comment type="similarity">
    <text evidence="1">Belongs to the peptidase S9C family.</text>
</comment>
<organism evidence="5 6">
    <name type="scientific">Timema podura</name>
    <name type="common">Walking stick</name>
    <dbReference type="NCBI Taxonomy" id="61482"/>
    <lineage>
        <taxon>Eukaryota</taxon>
        <taxon>Metazoa</taxon>
        <taxon>Ecdysozoa</taxon>
        <taxon>Arthropoda</taxon>
        <taxon>Hexapoda</taxon>
        <taxon>Insecta</taxon>
        <taxon>Pterygota</taxon>
        <taxon>Neoptera</taxon>
        <taxon>Polyneoptera</taxon>
        <taxon>Phasmatodea</taxon>
        <taxon>Timematodea</taxon>
        <taxon>Timematoidea</taxon>
        <taxon>Timematidae</taxon>
        <taxon>Timema</taxon>
    </lineage>
</organism>
<evidence type="ECO:0000259" key="4">
    <source>
        <dbReference type="Pfam" id="PF19283"/>
    </source>
</evidence>
<dbReference type="PANTHER" id="PTHR42776:SF4">
    <property type="entry name" value="ACYLAMINO-ACID-RELEASING ENZYME"/>
    <property type="match status" value="1"/>
</dbReference>
<feature type="non-terminal residue" evidence="5">
    <location>
        <position position="1"/>
    </location>
</feature>
<evidence type="ECO:0000256" key="2">
    <source>
        <dbReference type="ARBA" id="ARBA00022801"/>
    </source>
</evidence>
<dbReference type="SUPFAM" id="SSF82171">
    <property type="entry name" value="DPP6 N-terminal domain-like"/>
    <property type="match status" value="1"/>
</dbReference>
<feature type="region of interest" description="Disordered" evidence="3">
    <location>
        <begin position="172"/>
        <end position="193"/>
    </location>
</feature>
<evidence type="ECO:0000313" key="5">
    <source>
        <dbReference type="EMBL" id="CAG2063382.1"/>
    </source>
</evidence>
<feature type="domain" description="Acylamino-acid-releasing enzyme N-terminal" evidence="4">
    <location>
        <begin position="6"/>
        <end position="144"/>
    </location>
</feature>
<dbReference type="EMBL" id="CAJPIN010026038">
    <property type="protein sequence ID" value="CAG2063382.1"/>
    <property type="molecule type" value="Genomic_DNA"/>
</dbReference>
<protein>
    <recommendedName>
        <fullName evidence="4">Acylamino-acid-releasing enzyme N-terminal domain-containing protein</fullName>
    </recommendedName>
</protein>
<dbReference type="Pfam" id="PF19283">
    <property type="entry name" value="APEH_N"/>
    <property type="match status" value="1"/>
</dbReference>
<evidence type="ECO:0000256" key="3">
    <source>
        <dbReference type="SAM" id="MobiDB-lite"/>
    </source>
</evidence>
<comment type="caution">
    <text evidence="5">The sequence shown here is derived from an EMBL/GenBank/DDBJ whole genome shotgun (WGS) entry which is preliminary data.</text>
</comment>
<dbReference type="PANTHER" id="PTHR42776">
    <property type="entry name" value="SERINE PEPTIDASE S9 FAMILY MEMBER"/>
    <property type="match status" value="1"/>
</dbReference>
<accession>A0ABN7PAZ8</accession>
<sequence length="193" mass="21569">GEEYLFREDWGEQLVGKHRPVVVMCDTKLETLSVLEGIPDHFSSGQVVWTPDGNGVVGVAWLHEPRRLGLIYCTNRVGYIFHLTLGGVFTLLSGDDQAVRSPRFSPDGEYLVWLERPAGGGHHAAHRLMAYKWPPSPQVRNRMELFNGPLTRPYAPQGSVLTGSTWCGWRDQPEGDTTRLTGSWPISGPPHLR</sequence>
<evidence type="ECO:0000313" key="6">
    <source>
        <dbReference type="Proteomes" id="UP001153148"/>
    </source>
</evidence>
<gene>
    <name evidence="5" type="ORF">TPAB3V08_LOCUS10329</name>
</gene>
<dbReference type="Proteomes" id="UP001153148">
    <property type="component" value="Unassembled WGS sequence"/>
</dbReference>
<name>A0ABN7PAZ8_TIMPD</name>
<keyword evidence="2" id="KW-0378">Hydrolase</keyword>
<dbReference type="InterPro" id="IPR045550">
    <property type="entry name" value="AARE_N"/>
</dbReference>
<evidence type="ECO:0000256" key="1">
    <source>
        <dbReference type="ARBA" id="ARBA00010040"/>
    </source>
</evidence>
<keyword evidence="6" id="KW-1185">Reference proteome</keyword>